<feature type="domain" description="Glucose-methanol-choline oxidoreductase N-terminal" evidence="5">
    <location>
        <begin position="3"/>
        <end position="230"/>
    </location>
</feature>
<evidence type="ECO:0000313" key="6">
    <source>
        <dbReference type="EMBL" id="SVC09506.1"/>
    </source>
</evidence>
<dbReference type="InterPro" id="IPR036188">
    <property type="entry name" value="FAD/NAD-bd_sf"/>
</dbReference>
<protein>
    <recommendedName>
        <fullName evidence="5">Glucose-methanol-choline oxidoreductase N-terminal domain-containing protein</fullName>
    </recommendedName>
</protein>
<evidence type="ECO:0000256" key="1">
    <source>
        <dbReference type="ARBA" id="ARBA00001974"/>
    </source>
</evidence>
<evidence type="ECO:0000256" key="4">
    <source>
        <dbReference type="ARBA" id="ARBA00022827"/>
    </source>
</evidence>
<evidence type="ECO:0000256" key="3">
    <source>
        <dbReference type="ARBA" id="ARBA00022630"/>
    </source>
</evidence>
<dbReference type="GO" id="GO:0016614">
    <property type="term" value="F:oxidoreductase activity, acting on CH-OH group of donors"/>
    <property type="evidence" value="ECO:0007669"/>
    <property type="project" value="InterPro"/>
</dbReference>
<feature type="non-terminal residue" evidence="6">
    <location>
        <position position="232"/>
    </location>
</feature>
<name>A0A382JCA2_9ZZZZ</name>
<keyword evidence="4" id="KW-0274">FAD</keyword>
<dbReference type="AlphaFoldDB" id="A0A382JCA2"/>
<dbReference type="EMBL" id="UINC01073258">
    <property type="protein sequence ID" value="SVC09506.1"/>
    <property type="molecule type" value="Genomic_DNA"/>
</dbReference>
<sequence>MKYDTIIIGAGSAGSILATRLTEDPNKSVLLLEAGPDYPDLDSLPEEVKFGYATGTEISTSDHNWQYTARGTDKAEISVPRGKVTGGSSAINGQIFLRGIPQDYDNWSDMGNDLWDYQQLVPYFNKVETDTTYQDDPGDFHGSTGPIICHRFPRDKWLPASEAFEKACLDEGFPACEDANAPGTTGVGPLPLNNPNGIRWSTAIGYLGLSRHRLNLTIRPEVVVKKIIFDTS</sequence>
<dbReference type="PANTHER" id="PTHR11552:SF147">
    <property type="entry name" value="CHOLINE DEHYDROGENASE, MITOCHONDRIAL"/>
    <property type="match status" value="1"/>
</dbReference>
<keyword evidence="3" id="KW-0285">Flavoprotein</keyword>
<dbReference type="PANTHER" id="PTHR11552">
    <property type="entry name" value="GLUCOSE-METHANOL-CHOLINE GMC OXIDOREDUCTASE"/>
    <property type="match status" value="1"/>
</dbReference>
<proteinExistence type="inferred from homology"/>
<dbReference type="SUPFAM" id="SSF51905">
    <property type="entry name" value="FAD/NAD(P)-binding domain"/>
    <property type="match status" value="1"/>
</dbReference>
<dbReference type="Gene3D" id="3.30.410.40">
    <property type="match status" value="1"/>
</dbReference>
<dbReference type="GO" id="GO:0050660">
    <property type="term" value="F:flavin adenine dinucleotide binding"/>
    <property type="evidence" value="ECO:0007669"/>
    <property type="project" value="InterPro"/>
</dbReference>
<organism evidence="6">
    <name type="scientific">marine metagenome</name>
    <dbReference type="NCBI Taxonomy" id="408172"/>
    <lineage>
        <taxon>unclassified sequences</taxon>
        <taxon>metagenomes</taxon>
        <taxon>ecological metagenomes</taxon>
    </lineage>
</organism>
<dbReference type="Gene3D" id="3.50.50.60">
    <property type="entry name" value="FAD/NAD(P)-binding domain"/>
    <property type="match status" value="1"/>
</dbReference>
<dbReference type="InterPro" id="IPR012132">
    <property type="entry name" value="GMC_OxRdtase"/>
</dbReference>
<comment type="similarity">
    <text evidence="2">Belongs to the GMC oxidoreductase family.</text>
</comment>
<comment type="cofactor">
    <cofactor evidence="1">
        <name>FAD</name>
        <dbReference type="ChEBI" id="CHEBI:57692"/>
    </cofactor>
</comment>
<dbReference type="Pfam" id="PF00732">
    <property type="entry name" value="GMC_oxred_N"/>
    <property type="match status" value="1"/>
</dbReference>
<dbReference type="InterPro" id="IPR000172">
    <property type="entry name" value="GMC_OxRdtase_N"/>
</dbReference>
<evidence type="ECO:0000256" key="2">
    <source>
        <dbReference type="ARBA" id="ARBA00010790"/>
    </source>
</evidence>
<accession>A0A382JCA2</accession>
<gene>
    <name evidence="6" type="ORF">METZ01_LOCUS262360</name>
</gene>
<reference evidence="6" key="1">
    <citation type="submission" date="2018-05" db="EMBL/GenBank/DDBJ databases">
        <authorList>
            <person name="Lanie J.A."/>
            <person name="Ng W.-L."/>
            <person name="Kazmierczak K.M."/>
            <person name="Andrzejewski T.M."/>
            <person name="Davidsen T.M."/>
            <person name="Wayne K.J."/>
            <person name="Tettelin H."/>
            <person name="Glass J.I."/>
            <person name="Rusch D."/>
            <person name="Podicherti R."/>
            <person name="Tsui H.-C.T."/>
            <person name="Winkler M.E."/>
        </authorList>
    </citation>
    <scope>NUCLEOTIDE SEQUENCE</scope>
</reference>
<evidence type="ECO:0000259" key="5">
    <source>
        <dbReference type="Pfam" id="PF00732"/>
    </source>
</evidence>